<reference evidence="4" key="1">
    <citation type="submission" date="2021-12" db="EMBL/GenBank/DDBJ databases">
        <title>Convergent genome expansion in fungi linked to evolution of root-endophyte symbiosis.</title>
        <authorList>
            <consortium name="DOE Joint Genome Institute"/>
            <person name="Ke Y.-H."/>
            <person name="Bonito G."/>
            <person name="Liao H.-L."/>
            <person name="Looney B."/>
            <person name="Rojas-Flechas A."/>
            <person name="Nash J."/>
            <person name="Hameed K."/>
            <person name="Schadt C."/>
            <person name="Martin F."/>
            <person name="Crous P.W."/>
            <person name="Miettinen O."/>
            <person name="Magnuson J.K."/>
            <person name="Labbe J."/>
            <person name="Jacobson D."/>
            <person name="Doktycz M.J."/>
            <person name="Veneault-Fourrey C."/>
            <person name="Kuo A."/>
            <person name="Mondo S."/>
            <person name="Calhoun S."/>
            <person name="Riley R."/>
            <person name="Ohm R."/>
            <person name="LaButti K."/>
            <person name="Andreopoulos B."/>
            <person name="Pangilinan J."/>
            <person name="Nolan M."/>
            <person name="Tritt A."/>
            <person name="Clum A."/>
            <person name="Lipzen A."/>
            <person name="Daum C."/>
            <person name="Barry K."/>
            <person name="Grigoriev I.V."/>
            <person name="Vilgalys R."/>
        </authorList>
    </citation>
    <scope>NUCLEOTIDE SEQUENCE</scope>
    <source>
        <strain evidence="4">PMI_201</strain>
    </source>
</reference>
<dbReference type="EMBL" id="JAJTJA010000010">
    <property type="protein sequence ID" value="KAH8692965.1"/>
    <property type="molecule type" value="Genomic_DNA"/>
</dbReference>
<feature type="region of interest" description="Disordered" evidence="1">
    <location>
        <begin position="216"/>
        <end position="241"/>
    </location>
</feature>
<organism evidence="4 5">
    <name type="scientific">Talaromyces proteolyticus</name>
    <dbReference type="NCBI Taxonomy" id="1131652"/>
    <lineage>
        <taxon>Eukaryota</taxon>
        <taxon>Fungi</taxon>
        <taxon>Dikarya</taxon>
        <taxon>Ascomycota</taxon>
        <taxon>Pezizomycotina</taxon>
        <taxon>Eurotiomycetes</taxon>
        <taxon>Eurotiomycetidae</taxon>
        <taxon>Eurotiales</taxon>
        <taxon>Trichocomaceae</taxon>
        <taxon>Talaromyces</taxon>
        <taxon>Talaromyces sect. Bacilispori</taxon>
    </lineage>
</organism>
<keyword evidence="5" id="KW-1185">Reference proteome</keyword>
<sequence>MWYSFIILLPPLATALCAPTASVTISIHGKLLPQPTSVFDDESHAALRRDATNSASTTQVSLVTSYAPPSVCGWSDGDATSGALYCSYGAQCLFHASDSAWPAMRGCCPLGYDGGCEFETTCYDSSRLSATPSLLSTTDPFGVYCPDTIAPSCIPIVFPQLGYTDYGCGTVFTTLTIYTDLTITPTASSSSAYITMASMSSVPDSLLQELANYDHRTSSSSSLSSPPPPSPSPSTPVSISKPTFSAVPSSAGSSTPVGAIVGGVVGGVVGIGALCAASFIFWLSKKKQKSKMESTEGQLNPRYSTVPQSFQTSIISEVDGAQVPNTGRAELYVPEIYSIRQEPVEMDAHGPKGVVELPSK</sequence>
<comment type="caution">
    <text evidence="4">The sequence shown here is derived from an EMBL/GenBank/DDBJ whole genome shotgun (WGS) entry which is preliminary data.</text>
</comment>
<protein>
    <recommendedName>
        <fullName evidence="6">Mid2 domain-containing protein</fullName>
    </recommendedName>
</protein>
<evidence type="ECO:0000256" key="1">
    <source>
        <dbReference type="SAM" id="MobiDB-lite"/>
    </source>
</evidence>
<feature type="signal peptide" evidence="3">
    <location>
        <begin position="1"/>
        <end position="15"/>
    </location>
</feature>
<proteinExistence type="predicted"/>
<feature type="chain" id="PRO_5041996540" description="Mid2 domain-containing protein" evidence="3">
    <location>
        <begin position="16"/>
        <end position="360"/>
    </location>
</feature>
<dbReference type="RefSeq" id="XP_046068838.1">
    <property type="nucleotide sequence ID" value="XM_046216930.1"/>
</dbReference>
<evidence type="ECO:0000256" key="2">
    <source>
        <dbReference type="SAM" id="Phobius"/>
    </source>
</evidence>
<name>A0AAD4KN50_9EURO</name>
<gene>
    <name evidence="4" type="ORF">BGW36DRAFT_385604</name>
</gene>
<dbReference type="AlphaFoldDB" id="A0AAD4KN50"/>
<evidence type="ECO:0008006" key="6">
    <source>
        <dbReference type="Google" id="ProtNLM"/>
    </source>
</evidence>
<keyword evidence="2" id="KW-1133">Transmembrane helix</keyword>
<evidence type="ECO:0000256" key="3">
    <source>
        <dbReference type="SAM" id="SignalP"/>
    </source>
</evidence>
<accession>A0AAD4KN50</accession>
<dbReference type="GeneID" id="70247217"/>
<feature type="transmembrane region" description="Helical" evidence="2">
    <location>
        <begin position="257"/>
        <end position="283"/>
    </location>
</feature>
<keyword evidence="2" id="KW-0472">Membrane</keyword>
<evidence type="ECO:0000313" key="5">
    <source>
        <dbReference type="Proteomes" id="UP001201262"/>
    </source>
</evidence>
<feature type="compositionally biased region" description="Pro residues" evidence="1">
    <location>
        <begin position="225"/>
        <end position="234"/>
    </location>
</feature>
<dbReference type="Proteomes" id="UP001201262">
    <property type="component" value="Unassembled WGS sequence"/>
</dbReference>
<keyword evidence="3" id="KW-0732">Signal</keyword>
<keyword evidence="2" id="KW-0812">Transmembrane</keyword>
<evidence type="ECO:0000313" key="4">
    <source>
        <dbReference type="EMBL" id="KAH8692965.1"/>
    </source>
</evidence>